<name>A0A6A5SQV3_9PLEO</name>
<evidence type="ECO:0000313" key="2">
    <source>
        <dbReference type="Proteomes" id="UP000800038"/>
    </source>
</evidence>
<accession>A0A6A5SQV3</accession>
<dbReference type="EMBL" id="ML976080">
    <property type="protein sequence ID" value="KAF1939517.1"/>
    <property type="molecule type" value="Genomic_DNA"/>
</dbReference>
<reference evidence="1" key="1">
    <citation type="journal article" date="2020" name="Stud. Mycol.">
        <title>101 Dothideomycetes genomes: a test case for predicting lifestyles and emergence of pathogens.</title>
        <authorList>
            <person name="Haridas S."/>
            <person name="Albert R."/>
            <person name="Binder M."/>
            <person name="Bloem J."/>
            <person name="Labutti K."/>
            <person name="Salamov A."/>
            <person name="Andreopoulos B."/>
            <person name="Baker S."/>
            <person name="Barry K."/>
            <person name="Bills G."/>
            <person name="Bluhm B."/>
            <person name="Cannon C."/>
            <person name="Castanera R."/>
            <person name="Culley D."/>
            <person name="Daum C."/>
            <person name="Ezra D."/>
            <person name="Gonzalez J."/>
            <person name="Henrissat B."/>
            <person name="Kuo A."/>
            <person name="Liang C."/>
            <person name="Lipzen A."/>
            <person name="Lutzoni F."/>
            <person name="Magnuson J."/>
            <person name="Mondo S."/>
            <person name="Nolan M."/>
            <person name="Ohm R."/>
            <person name="Pangilinan J."/>
            <person name="Park H.-J."/>
            <person name="Ramirez L."/>
            <person name="Alfaro M."/>
            <person name="Sun H."/>
            <person name="Tritt A."/>
            <person name="Yoshinaga Y."/>
            <person name="Zwiers L.-H."/>
            <person name="Turgeon B."/>
            <person name="Goodwin S."/>
            <person name="Spatafora J."/>
            <person name="Crous P."/>
            <person name="Grigoriev I."/>
        </authorList>
    </citation>
    <scope>NUCLEOTIDE SEQUENCE</scope>
    <source>
        <strain evidence="1">CBS 161.51</strain>
    </source>
</reference>
<protein>
    <submittedName>
        <fullName evidence="1">Uncharacterized protein</fullName>
    </submittedName>
</protein>
<evidence type="ECO:0000313" key="1">
    <source>
        <dbReference type="EMBL" id="KAF1939517.1"/>
    </source>
</evidence>
<sequence>MRRRSLLTDKAWCPHCQWIKGGKIGCRTGRCSGCMQENALQWIRATNEAKGGS</sequence>
<dbReference type="AlphaFoldDB" id="A0A6A5SQV3"/>
<proteinExistence type="predicted"/>
<dbReference type="Proteomes" id="UP000800038">
    <property type="component" value="Unassembled WGS sequence"/>
</dbReference>
<keyword evidence="2" id="KW-1185">Reference proteome</keyword>
<organism evidence="1 2">
    <name type="scientific">Clathrospora elynae</name>
    <dbReference type="NCBI Taxonomy" id="706981"/>
    <lineage>
        <taxon>Eukaryota</taxon>
        <taxon>Fungi</taxon>
        <taxon>Dikarya</taxon>
        <taxon>Ascomycota</taxon>
        <taxon>Pezizomycotina</taxon>
        <taxon>Dothideomycetes</taxon>
        <taxon>Pleosporomycetidae</taxon>
        <taxon>Pleosporales</taxon>
        <taxon>Diademaceae</taxon>
        <taxon>Clathrospora</taxon>
    </lineage>
</organism>
<gene>
    <name evidence="1" type="ORF">EJ02DRAFT_256529</name>
</gene>